<keyword evidence="5" id="KW-0999">Mitochondrion inner membrane</keyword>
<comment type="caution">
    <text evidence="11">The sequence shown here is derived from an EMBL/GenBank/DDBJ whole genome shotgun (WGS) entry which is preliminary data.</text>
</comment>
<dbReference type="FunFam" id="1.10.1090.10:FF:000001">
    <property type="entry name" value="Cytochrome b-c1 complex subunit 7"/>
    <property type="match status" value="1"/>
</dbReference>
<protein>
    <recommendedName>
        <fullName evidence="9">Complex III subunit 7</fullName>
    </recommendedName>
</protein>
<proteinExistence type="inferred from homology"/>
<gene>
    <name evidence="11" type="ORF">J7T54_004705</name>
</gene>
<dbReference type="GO" id="GO:0006122">
    <property type="term" value="P:mitochondrial electron transport, ubiquinol to cytochrome c"/>
    <property type="evidence" value="ECO:0007669"/>
    <property type="project" value="InterPro"/>
</dbReference>
<evidence type="ECO:0000256" key="9">
    <source>
        <dbReference type="ARBA" id="ARBA00031684"/>
    </source>
</evidence>
<evidence type="ECO:0000256" key="6">
    <source>
        <dbReference type="ARBA" id="ARBA00022982"/>
    </source>
</evidence>
<keyword evidence="12" id="KW-1185">Reference proteome</keyword>
<comment type="similarity">
    <text evidence="2">Belongs to the UQCRB/QCR7 family.</text>
</comment>
<dbReference type="Gene3D" id="1.10.1090.10">
    <property type="entry name" value="Cytochrome b-c1 complex subunit 7"/>
    <property type="match status" value="1"/>
</dbReference>
<keyword evidence="4" id="KW-0679">Respiratory chain</keyword>
<dbReference type="GO" id="GO:0005743">
    <property type="term" value="C:mitochondrial inner membrane"/>
    <property type="evidence" value="ECO:0007669"/>
    <property type="project" value="UniProtKB-SubCell"/>
</dbReference>
<keyword evidence="3" id="KW-0813">Transport</keyword>
<reference evidence="11" key="1">
    <citation type="journal article" date="2021" name="J Fungi (Basel)">
        <title>Genomic and Metabolomic Analyses of the Marine Fungus Emericellopsis cladophorae: Insights into Saltwater Adaptability Mechanisms and Its Biosynthetic Potential.</title>
        <authorList>
            <person name="Goncalves M.F.M."/>
            <person name="Hilario S."/>
            <person name="Van de Peer Y."/>
            <person name="Esteves A.C."/>
            <person name="Alves A."/>
        </authorList>
    </citation>
    <scope>NUCLEOTIDE SEQUENCE</scope>
    <source>
        <strain evidence="11">MUM 19.33</strain>
    </source>
</reference>
<evidence type="ECO:0000256" key="3">
    <source>
        <dbReference type="ARBA" id="ARBA00022448"/>
    </source>
</evidence>
<dbReference type="RefSeq" id="XP_051365015.1">
    <property type="nucleotide sequence ID" value="XM_051503387.1"/>
</dbReference>
<evidence type="ECO:0000256" key="7">
    <source>
        <dbReference type="ARBA" id="ARBA00023128"/>
    </source>
</evidence>
<evidence type="ECO:0000256" key="4">
    <source>
        <dbReference type="ARBA" id="ARBA00022660"/>
    </source>
</evidence>
<dbReference type="Proteomes" id="UP001055219">
    <property type="component" value="Unassembled WGS sequence"/>
</dbReference>
<keyword evidence="6" id="KW-0249">Electron transport</keyword>
<evidence type="ECO:0000256" key="5">
    <source>
        <dbReference type="ARBA" id="ARBA00022792"/>
    </source>
</evidence>
<keyword evidence="7" id="KW-0496">Mitochondrion</keyword>
<feature type="compositionally biased region" description="Basic and acidic residues" evidence="10">
    <location>
        <begin position="1"/>
        <end position="14"/>
    </location>
</feature>
<feature type="region of interest" description="Disordered" evidence="10">
    <location>
        <begin position="1"/>
        <end position="29"/>
    </location>
</feature>
<accession>A0A9Q0BH88</accession>
<dbReference type="AlphaFoldDB" id="A0A9Q0BH88"/>
<name>A0A9Q0BH88_9HYPO</name>
<dbReference type="GO" id="GO:0045275">
    <property type="term" value="C:respiratory chain complex III"/>
    <property type="evidence" value="ECO:0007669"/>
    <property type="project" value="InterPro"/>
</dbReference>
<dbReference type="InterPro" id="IPR036544">
    <property type="entry name" value="QCR7_sf"/>
</dbReference>
<evidence type="ECO:0000256" key="8">
    <source>
        <dbReference type="ARBA" id="ARBA00023136"/>
    </source>
</evidence>
<dbReference type="GeneID" id="75831191"/>
<evidence type="ECO:0000256" key="10">
    <source>
        <dbReference type="SAM" id="MobiDB-lite"/>
    </source>
</evidence>
<evidence type="ECO:0000313" key="11">
    <source>
        <dbReference type="EMBL" id="KAI6784159.1"/>
    </source>
</evidence>
<dbReference type="Pfam" id="PF02271">
    <property type="entry name" value="UCR_14kD"/>
    <property type="match status" value="1"/>
</dbReference>
<reference evidence="11" key="2">
    <citation type="submission" date="2022-07" db="EMBL/GenBank/DDBJ databases">
        <authorList>
            <person name="Goncalves M.F.M."/>
            <person name="Hilario S."/>
            <person name="Van De Peer Y."/>
            <person name="Esteves A.C."/>
            <person name="Alves A."/>
        </authorList>
    </citation>
    <scope>NUCLEOTIDE SEQUENCE</scope>
    <source>
        <strain evidence="11">MUM 19.33</strain>
    </source>
</reference>
<dbReference type="EMBL" id="JAGIXG020000005">
    <property type="protein sequence ID" value="KAI6784159.1"/>
    <property type="molecule type" value="Genomic_DNA"/>
</dbReference>
<dbReference type="OrthoDB" id="425749at2759"/>
<sequence>MTSHETELTEKQPRDLPNSNFCRNLPIHRRDPDDIAQHAHHDHNRLHPSTHEDDDKMVSLAPFIVKRPWLHKLMMPISKWYVNAAGYRKMGLRYDDLYEEEREAVQIALNRLSPKEAYERVYRIRRAAQCSYQHKLLPKNEWINDQTDVPYLAPIIKQVEAELAEKDALDAATVIRKAH</sequence>
<comment type="subcellular location">
    <subcellularLocation>
        <location evidence="1">Mitochondrion inner membrane</location>
        <topology evidence="1">Peripheral membrane protein</topology>
        <orientation evidence="1">Matrix side</orientation>
    </subcellularLocation>
</comment>
<organism evidence="11 12">
    <name type="scientific">Emericellopsis cladophorae</name>
    <dbReference type="NCBI Taxonomy" id="2686198"/>
    <lineage>
        <taxon>Eukaryota</taxon>
        <taxon>Fungi</taxon>
        <taxon>Dikarya</taxon>
        <taxon>Ascomycota</taxon>
        <taxon>Pezizomycotina</taxon>
        <taxon>Sordariomycetes</taxon>
        <taxon>Hypocreomycetidae</taxon>
        <taxon>Hypocreales</taxon>
        <taxon>Bionectriaceae</taxon>
        <taxon>Emericellopsis</taxon>
    </lineage>
</organism>
<evidence type="ECO:0000256" key="1">
    <source>
        <dbReference type="ARBA" id="ARBA00004443"/>
    </source>
</evidence>
<dbReference type="PANTHER" id="PTHR12022">
    <property type="entry name" value="UBIQUINOL-CYTOCHROME C REDUCTASE COMPLEX 14 KD PROTEIN"/>
    <property type="match status" value="1"/>
</dbReference>
<evidence type="ECO:0000256" key="2">
    <source>
        <dbReference type="ARBA" id="ARBA00008554"/>
    </source>
</evidence>
<dbReference type="SUPFAM" id="SSF81524">
    <property type="entry name" value="14 kDa protein of cytochrome bc1 complex (Ubiquinol-cytochrome c reductase)"/>
    <property type="match status" value="1"/>
</dbReference>
<dbReference type="InterPro" id="IPR003197">
    <property type="entry name" value="QCR7"/>
</dbReference>
<dbReference type="PANTHER" id="PTHR12022:SF0">
    <property type="entry name" value="CYTOCHROME B-C1 COMPLEX SUBUNIT 7"/>
    <property type="match status" value="1"/>
</dbReference>
<evidence type="ECO:0000313" key="12">
    <source>
        <dbReference type="Proteomes" id="UP001055219"/>
    </source>
</evidence>
<keyword evidence="8" id="KW-0472">Membrane</keyword>